<organism evidence="2">
    <name type="scientific">Staphylococcus aureus</name>
    <dbReference type="NCBI Taxonomy" id="1280"/>
    <lineage>
        <taxon>Bacteria</taxon>
        <taxon>Bacillati</taxon>
        <taxon>Bacillota</taxon>
        <taxon>Bacilli</taxon>
        <taxon>Bacillales</taxon>
        <taxon>Staphylococcaceae</taxon>
        <taxon>Staphylococcus</taxon>
    </lineage>
</organism>
<sequence>MGKAEGFPWRLLVSVFIVFIVFVGFTVLLRFEGNQTNYRSFTEFKKETEVIEGIVIKAEKNSEVFLPDDYNLVVSNNKGISKMVKVEEYQYINYQKGSNVKFRIDKGKQNTVILDLKQENDITNQKEFKGKFERKSSSVILDMYFGSGAING</sequence>
<gene>
    <name evidence="2" type="ORF">pWBG707_00020</name>
</gene>
<reference evidence="2" key="1">
    <citation type="journal article" date="1992" name="FEMS Microbiol. Lett.">
        <title>Conjugative trimethoprim resistance in Staphylococcus aureus.</title>
        <authorList>
            <person name="Udo E.E."/>
            <person name="Wei M.Q."/>
            <person name="Grubb W.B."/>
        </authorList>
    </citation>
    <scope>NUCLEOTIDE SEQUENCE</scope>
    <source>
        <strain evidence="2">WBG7410</strain>
        <plasmid evidence="2">pWBG707</plasmid>
    </source>
</reference>
<keyword evidence="1" id="KW-1133">Transmembrane helix</keyword>
<geneLocation type="plasmid" evidence="2">
    <name>pWBG707</name>
</geneLocation>
<keyword evidence="1" id="KW-0812">Transmembrane</keyword>
<reference evidence="2" key="2">
    <citation type="submission" date="2016-04" db="EMBL/GenBank/DDBJ databases">
        <authorList>
            <person name="Ramsay J.P."/>
        </authorList>
    </citation>
    <scope>NUCLEOTIDE SEQUENCE</scope>
    <source>
        <strain evidence="2">WBG7410</strain>
        <plasmid evidence="2">pWBG707</plasmid>
    </source>
</reference>
<evidence type="ECO:0000313" key="2">
    <source>
        <dbReference type="EMBL" id="ANS91833.1"/>
    </source>
</evidence>
<name>A0A1B1P6L7_STAAU</name>
<proteinExistence type="predicted"/>
<dbReference type="EMBL" id="KX149097">
    <property type="protein sequence ID" value="ANS91833.1"/>
    <property type="molecule type" value="Genomic_DNA"/>
</dbReference>
<feature type="transmembrane region" description="Helical" evidence="1">
    <location>
        <begin position="12"/>
        <end position="31"/>
    </location>
</feature>
<keyword evidence="2" id="KW-0614">Plasmid</keyword>
<protein>
    <submittedName>
        <fullName evidence="2">Uncharacterized protein</fullName>
    </submittedName>
</protein>
<dbReference type="RefSeq" id="WP_172687484.1">
    <property type="nucleotide sequence ID" value="NZ_KX149097.1"/>
</dbReference>
<dbReference type="AlphaFoldDB" id="A0A1B1P6L7"/>
<evidence type="ECO:0000256" key="1">
    <source>
        <dbReference type="SAM" id="Phobius"/>
    </source>
</evidence>
<keyword evidence="1" id="KW-0472">Membrane</keyword>
<accession>A0A1B1P6L7</accession>